<dbReference type="Proteomes" id="UP000236291">
    <property type="component" value="Unassembled WGS sequence"/>
</dbReference>
<comment type="caution">
    <text evidence="1">The sequence shown here is derived from an EMBL/GenBank/DDBJ whole genome shotgun (WGS) entry which is preliminary data.</text>
</comment>
<dbReference type="AlphaFoldDB" id="A0A2K3KN94"/>
<name>A0A2K3KN94_TRIPR</name>
<organism evidence="1 2">
    <name type="scientific">Trifolium pratense</name>
    <name type="common">Red clover</name>
    <dbReference type="NCBI Taxonomy" id="57577"/>
    <lineage>
        <taxon>Eukaryota</taxon>
        <taxon>Viridiplantae</taxon>
        <taxon>Streptophyta</taxon>
        <taxon>Embryophyta</taxon>
        <taxon>Tracheophyta</taxon>
        <taxon>Spermatophyta</taxon>
        <taxon>Magnoliopsida</taxon>
        <taxon>eudicotyledons</taxon>
        <taxon>Gunneridae</taxon>
        <taxon>Pentapetalae</taxon>
        <taxon>rosids</taxon>
        <taxon>fabids</taxon>
        <taxon>Fabales</taxon>
        <taxon>Fabaceae</taxon>
        <taxon>Papilionoideae</taxon>
        <taxon>50 kb inversion clade</taxon>
        <taxon>NPAAA clade</taxon>
        <taxon>Hologalegina</taxon>
        <taxon>IRL clade</taxon>
        <taxon>Trifolieae</taxon>
        <taxon>Trifolium</taxon>
    </lineage>
</organism>
<accession>A0A2K3KN94</accession>
<evidence type="ECO:0000313" key="1">
    <source>
        <dbReference type="EMBL" id="PNX67740.1"/>
    </source>
</evidence>
<gene>
    <name evidence="1" type="ORF">L195_g063661</name>
</gene>
<proteinExistence type="predicted"/>
<evidence type="ECO:0000313" key="2">
    <source>
        <dbReference type="Proteomes" id="UP000236291"/>
    </source>
</evidence>
<protein>
    <submittedName>
        <fullName evidence="1">Uncharacterized protein</fullName>
    </submittedName>
</protein>
<sequence length="27" mass="2920">MLDLGAGINVMPTYVYNNLDLGPLQPT</sequence>
<feature type="non-terminal residue" evidence="1">
    <location>
        <position position="27"/>
    </location>
</feature>
<dbReference type="EMBL" id="ASHM01215513">
    <property type="protein sequence ID" value="PNX67740.1"/>
    <property type="molecule type" value="Genomic_DNA"/>
</dbReference>
<reference evidence="1 2" key="1">
    <citation type="journal article" date="2014" name="Am. J. Bot.">
        <title>Genome assembly and annotation for red clover (Trifolium pratense; Fabaceae).</title>
        <authorList>
            <person name="Istvanek J."/>
            <person name="Jaros M."/>
            <person name="Krenek A."/>
            <person name="Repkova J."/>
        </authorList>
    </citation>
    <scope>NUCLEOTIDE SEQUENCE [LARGE SCALE GENOMIC DNA]</scope>
    <source>
        <strain evidence="2">cv. Tatra</strain>
        <tissue evidence="1">Young leaves</tissue>
    </source>
</reference>
<reference evidence="1 2" key="2">
    <citation type="journal article" date="2017" name="Front. Plant Sci.">
        <title>Gene Classification and Mining of Molecular Markers Useful in Red Clover (Trifolium pratense) Breeding.</title>
        <authorList>
            <person name="Istvanek J."/>
            <person name="Dluhosova J."/>
            <person name="Dluhos P."/>
            <person name="Patkova L."/>
            <person name="Nedelnik J."/>
            <person name="Repkova J."/>
        </authorList>
    </citation>
    <scope>NUCLEOTIDE SEQUENCE [LARGE SCALE GENOMIC DNA]</scope>
    <source>
        <strain evidence="2">cv. Tatra</strain>
        <tissue evidence="1">Young leaves</tissue>
    </source>
</reference>